<dbReference type="Proteomes" id="UP001597374">
    <property type="component" value="Unassembled WGS sequence"/>
</dbReference>
<dbReference type="EMBL" id="JBHUIM010000002">
    <property type="protein sequence ID" value="MFD2247657.1"/>
    <property type="molecule type" value="Genomic_DNA"/>
</dbReference>
<keyword evidence="3" id="KW-1185">Reference proteome</keyword>
<keyword evidence="1" id="KW-0732">Signal</keyword>
<comment type="caution">
    <text evidence="2">The sequence shown here is derived from an EMBL/GenBank/DDBJ whole genome shotgun (WGS) entry which is preliminary data.</text>
</comment>
<feature type="chain" id="PRO_5046912638" evidence="1">
    <location>
        <begin position="23"/>
        <end position="140"/>
    </location>
</feature>
<gene>
    <name evidence="2" type="ORF">ACFSKP_15435</name>
</gene>
<dbReference type="RefSeq" id="WP_250430698.1">
    <property type="nucleotide sequence ID" value="NZ_JALPRR010000003.1"/>
</dbReference>
<evidence type="ECO:0000313" key="2">
    <source>
        <dbReference type="EMBL" id="MFD2247657.1"/>
    </source>
</evidence>
<evidence type="ECO:0000256" key="1">
    <source>
        <dbReference type="SAM" id="SignalP"/>
    </source>
</evidence>
<evidence type="ECO:0000313" key="3">
    <source>
        <dbReference type="Proteomes" id="UP001597374"/>
    </source>
</evidence>
<protein>
    <submittedName>
        <fullName evidence="2">Uncharacterized protein</fullName>
    </submittedName>
</protein>
<name>A0ABW5D1C2_9BACT</name>
<feature type="signal peptide" evidence="1">
    <location>
        <begin position="1"/>
        <end position="22"/>
    </location>
</feature>
<accession>A0ABW5D1C2</accession>
<organism evidence="2 3">
    <name type="scientific">Pontibacter ruber</name>
    <dbReference type="NCBI Taxonomy" id="1343895"/>
    <lineage>
        <taxon>Bacteria</taxon>
        <taxon>Pseudomonadati</taxon>
        <taxon>Bacteroidota</taxon>
        <taxon>Cytophagia</taxon>
        <taxon>Cytophagales</taxon>
        <taxon>Hymenobacteraceae</taxon>
        <taxon>Pontibacter</taxon>
    </lineage>
</organism>
<reference evidence="3" key="1">
    <citation type="journal article" date="2019" name="Int. J. Syst. Evol. Microbiol.">
        <title>The Global Catalogue of Microorganisms (GCM) 10K type strain sequencing project: providing services to taxonomists for standard genome sequencing and annotation.</title>
        <authorList>
            <consortium name="The Broad Institute Genomics Platform"/>
            <consortium name="The Broad Institute Genome Sequencing Center for Infectious Disease"/>
            <person name="Wu L."/>
            <person name="Ma J."/>
        </authorList>
    </citation>
    <scope>NUCLEOTIDE SEQUENCE [LARGE SCALE GENOMIC DNA]</scope>
    <source>
        <strain evidence="3">CGMCC 4.1782</strain>
    </source>
</reference>
<sequence>MNFIQKATIVAGLVFLPFMTLAQGSRALPYNEDQIELDQEVSPSGTATDKFKAIHVISTSLRGVRGANGIVYWVSKDKATLSAYKGARLLWQTNVAEAFKSKFQQPLIEKIILSSNVIFVSVSNKVLVEINRETGQLGKK</sequence>
<proteinExistence type="predicted"/>